<protein>
    <recommendedName>
        <fullName evidence="3">peptide-methionine (R)-S-oxide reductase</fullName>
        <ecNumber evidence="3">1.8.4.12</ecNumber>
    </recommendedName>
</protein>
<dbReference type="Gene3D" id="2.170.150.20">
    <property type="entry name" value="Peptide methionine sulfoxide reductase"/>
    <property type="match status" value="1"/>
</dbReference>
<sequence>MSNNTNKDIKYWREKLTDEEFRVLRLKETEIPYTGKYLDKKEEGIYHCAGCGNPLFDSNTKFDSGCGWPSFFAAKKEKIDIKQDSSLGMIRDEILCSKCGGHLGHIFNDGPEPTGKRYCVNSISLKFEE</sequence>
<evidence type="ECO:0000259" key="8">
    <source>
        <dbReference type="PROSITE" id="PS51790"/>
    </source>
</evidence>
<dbReference type="GO" id="GO:0033743">
    <property type="term" value="F:peptide-methionine (R)-S-oxide reductase activity"/>
    <property type="evidence" value="ECO:0007669"/>
    <property type="project" value="UniProtKB-EC"/>
</dbReference>
<dbReference type="EC" id="1.8.4.12" evidence="3"/>
<dbReference type="PANTHER" id="PTHR10173">
    <property type="entry name" value="METHIONINE SULFOXIDE REDUCTASE"/>
    <property type="match status" value="1"/>
</dbReference>
<comment type="cofactor">
    <cofactor evidence="1">
        <name>Zn(2+)</name>
        <dbReference type="ChEBI" id="CHEBI:29105"/>
    </cofactor>
</comment>
<keyword evidence="5" id="KW-0862">Zinc</keyword>
<dbReference type="GeneID" id="41328071"/>
<evidence type="ECO:0000256" key="7">
    <source>
        <dbReference type="ARBA" id="ARBA00048488"/>
    </source>
</evidence>
<comment type="similarity">
    <text evidence="2">Belongs to the MsrB Met sulfoxide reductase family.</text>
</comment>
<dbReference type="EMBL" id="CP042905">
    <property type="protein sequence ID" value="QEE14253.1"/>
    <property type="molecule type" value="Genomic_DNA"/>
</dbReference>
<reference evidence="9 10" key="1">
    <citation type="journal article" date="2020" name="Nature">
        <title>Isolation of an archaeon at the prokaryote-eukaryote interface.</title>
        <authorList>
            <person name="Imachi H."/>
            <person name="Nobu M.K."/>
            <person name="Nakahara N."/>
            <person name="Morono Y."/>
            <person name="Ogawara M."/>
            <person name="Takaki Y."/>
            <person name="Takano Y."/>
            <person name="Uematsu K."/>
            <person name="Ikuta T."/>
            <person name="Ito M."/>
            <person name="Matsui Y."/>
            <person name="Miyazaki M."/>
            <person name="Murata K."/>
            <person name="Saito Y."/>
            <person name="Sakai S."/>
            <person name="Song C."/>
            <person name="Tasumi E."/>
            <person name="Yamanaka Y."/>
            <person name="Yamaguchi T."/>
            <person name="Kamagata Y."/>
            <person name="Tamaki H."/>
            <person name="Takai K."/>
        </authorList>
    </citation>
    <scope>NUCLEOTIDE SEQUENCE [LARGE SCALE GENOMIC DNA]</scope>
    <source>
        <strain evidence="9 10">MK-D1</strain>
    </source>
</reference>
<feature type="domain" description="MsrB" evidence="8">
    <location>
        <begin position="9"/>
        <end position="129"/>
    </location>
</feature>
<evidence type="ECO:0000256" key="4">
    <source>
        <dbReference type="ARBA" id="ARBA00022723"/>
    </source>
</evidence>
<keyword evidence="6 9" id="KW-0560">Oxidoreductase</keyword>
<evidence type="ECO:0000256" key="1">
    <source>
        <dbReference type="ARBA" id="ARBA00001947"/>
    </source>
</evidence>
<dbReference type="InterPro" id="IPR028427">
    <property type="entry name" value="Met_Sox_Rdtase_MsrB"/>
</dbReference>
<organism evidence="9 10">
    <name type="scientific">Promethearchaeum syntrophicum</name>
    <dbReference type="NCBI Taxonomy" id="2594042"/>
    <lineage>
        <taxon>Archaea</taxon>
        <taxon>Promethearchaeati</taxon>
        <taxon>Promethearchaeota</taxon>
        <taxon>Promethearchaeia</taxon>
        <taxon>Promethearchaeales</taxon>
        <taxon>Promethearchaeaceae</taxon>
        <taxon>Promethearchaeum</taxon>
    </lineage>
</organism>
<dbReference type="GO" id="GO:0030091">
    <property type="term" value="P:protein repair"/>
    <property type="evidence" value="ECO:0007669"/>
    <property type="project" value="InterPro"/>
</dbReference>
<evidence type="ECO:0000256" key="6">
    <source>
        <dbReference type="ARBA" id="ARBA00023002"/>
    </source>
</evidence>
<evidence type="ECO:0000313" key="9">
    <source>
        <dbReference type="EMBL" id="QEE14253.1"/>
    </source>
</evidence>
<keyword evidence="10" id="KW-1185">Reference proteome</keyword>
<evidence type="ECO:0000256" key="5">
    <source>
        <dbReference type="ARBA" id="ARBA00022833"/>
    </source>
</evidence>
<evidence type="ECO:0000256" key="2">
    <source>
        <dbReference type="ARBA" id="ARBA00007174"/>
    </source>
</evidence>
<dbReference type="SUPFAM" id="SSF51316">
    <property type="entry name" value="Mss4-like"/>
    <property type="match status" value="1"/>
</dbReference>
<proteinExistence type="inferred from homology"/>
<dbReference type="GO" id="GO:0006979">
    <property type="term" value="P:response to oxidative stress"/>
    <property type="evidence" value="ECO:0007669"/>
    <property type="project" value="InterPro"/>
</dbReference>
<reference evidence="9 10" key="2">
    <citation type="journal article" date="2024" name="Int. J. Syst. Evol. Microbiol.">
        <title>Promethearchaeum syntrophicum gen. nov., sp. nov., an anaerobic, obligately syntrophic archaeon, the first isolate of the lineage 'Asgard' archaea, and proposal of the new archaeal phylum Promethearchaeota phyl. nov. and kingdom Promethearchaeati regn. nov.</title>
        <authorList>
            <person name="Imachi H."/>
            <person name="Nobu M.K."/>
            <person name="Kato S."/>
            <person name="Takaki Y."/>
            <person name="Miyazaki M."/>
            <person name="Miyata M."/>
            <person name="Ogawara M."/>
            <person name="Saito Y."/>
            <person name="Sakai S."/>
            <person name="Tahara Y.O."/>
            <person name="Takano Y."/>
            <person name="Tasumi E."/>
            <person name="Uematsu K."/>
            <person name="Yoshimura T."/>
            <person name="Itoh T."/>
            <person name="Ohkuma M."/>
            <person name="Takai K."/>
        </authorList>
    </citation>
    <scope>NUCLEOTIDE SEQUENCE [LARGE SCALE GENOMIC DNA]</scope>
    <source>
        <strain evidence="9 10">MK-D1</strain>
    </source>
</reference>
<dbReference type="InterPro" id="IPR002579">
    <property type="entry name" value="Met_Sox_Rdtase_MsrB_dom"/>
</dbReference>
<evidence type="ECO:0000313" key="10">
    <source>
        <dbReference type="Proteomes" id="UP000321408"/>
    </source>
</evidence>
<dbReference type="KEGG" id="psyt:DSAG12_00064"/>
<comment type="catalytic activity">
    <reaction evidence="7">
        <text>L-methionyl-[protein] + [thioredoxin]-disulfide + H2O = L-methionyl-(R)-S-oxide-[protein] + [thioredoxin]-dithiol</text>
        <dbReference type="Rhea" id="RHEA:24164"/>
        <dbReference type="Rhea" id="RHEA-COMP:10698"/>
        <dbReference type="Rhea" id="RHEA-COMP:10700"/>
        <dbReference type="Rhea" id="RHEA-COMP:12313"/>
        <dbReference type="Rhea" id="RHEA-COMP:12314"/>
        <dbReference type="ChEBI" id="CHEBI:15377"/>
        <dbReference type="ChEBI" id="CHEBI:16044"/>
        <dbReference type="ChEBI" id="CHEBI:29950"/>
        <dbReference type="ChEBI" id="CHEBI:45764"/>
        <dbReference type="ChEBI" id="CHEBI:50058"/>
        <dbReference type="EC" id="1.8.4.12"/>
    </reaction>
</comment>
<name>A0A5B9D5K6_9ARCH</name>
<dbReference type="PANTHER" id="PTHR10173:SF52">
    <property type="entry name" value="METHIONINE-R-SULFOXIDE REDUCTASE B1"/>
    <property type="match status" value="1"/>
</dbReference>
<dbReference type="InterPro" id="IPR011057">
    <property type="entry name" value="Mss4-like_sf"/>
</dbReference>
<dbReference type="AlphaFoldDB" id="A0A5B9D5K6"/>
<dbReference type="FunFam" id="2.170.150.20:FF:000001">
    <property type="entry name" value="Peptide methionine sulfoxide reductase MsrB"/>
    <property type="match status" value="1"/>
</dbReference>
<gene>
    <name evidence="9" type="primary">msrB</name>
    <name evidence="9" type="ORF">DSAG12_00064</name>
</gene>
<dbReference type="Pfam" id="PF01641">
    <property type="entry name" value="SelR"/>
    <property type="match status" value="1"/>
</dbReference>
<dbReference type="GO" id="GO:0005737">
    <property type="term" value="C:cytoplasm"/>
    <property type="evidence" value="ECO:0007669"/>
    <property type="project" value="TreeGrafter"/>
</dbReference>
<dbReference type="NCBIfam" id="TIGR00357">
    <property type="entry name" value="peptide-methionine (R)-S-oxide reductase MsrB"/>
    <property type="match status" value="1"/>
</dbReference>
<dbReference type="RefSeq" id="WP_147661216.1">
    <property type="nucleotide sequence ID" value="NZ_CP042905.2"/>
</dbReference>
<keyword evidence="4" id="KW-0479">Metal-binding</keyword>
<dbReference type="PROSITE" id="PS51790">
    <property type="entry name" value="MSRB"/>
    <property type="match status" value="1"/>
</dbReference>
<dbReference type="GO" id="GO:0046872">
    <property type="term" value="F:metal ion binding"/>
    <property type="evidence" value="ECO:0007669"/>
    <property type="project" value="UniProtKB-KW"/>
</dbReference>
<dbReference type="Proteomes" id="UP000321408">
    <property type="component" value="Chromosome"/>
</dbReference>
<accession>A0A5B9D5K6</accession>
<dbReference type="OrthoDB" id="5961at2157"/>
<evidence type="ECO:0000256" key="3">
    <source>
        <dbReference type="ARBA" id="ARBA00012499"/>
    </source>
</evidence>